<evidence type="ECO:0000259" key="3">
    <source>
        <dbReference type="SMART" id="SM00530"/>
    </source>
</evidence>
<proteinExistence type="predicted"/>
<accession>A0A844Z249</accession>
<comment type="caution">
    <text evidence="4">The sequence shown here is derived from an EMBL/GenBank/DDBJ whole genome shotgun (WGS) entry which is preliminary data.</text>
</comment>
<evidence type="ECO:0000256" key="2">
    <source>
        <dbReference type="SAM" id="Phobius"/>
    </source>
</evidence>
<dbReference type="InterPro" id="IPR050400">
    <property type="entry name" value="Bact_Cytoskel_RodZ"/>
</dbReference>
<dbReference type="EMBL" id="WTYV01000008">
    <property type="protein sequence ID" value="MXO73230.1"/>
    <property type="molecule type" value="Genomic_DNA"/>
</dbReference>
<gene>
    <name evidence="4" type="ORF">GRI99_16500</name>
</gene>
<keyword evidence="2" id="KW-0472">Membrane</keyword>
<feature type="region of interest" description="Disordered" evidence="1">
    <location>
        <begin position="260"/>
        <end position="354"/>
    </location>
</feature>
<dbReference type="InterPro" id="IPR010982">
    <property type="entry name" value="Lambda_DNA-bd_dom_sf"/>
</dbReference>
<dbReference type="Gene3D" id="1.10.260.40">
    <property type="entry name" value="lambda repressor-like DNA-binding domains"/>
    <property type="match status" value="1"/>
</dbReference>
<dbReference type="SMART" id="SM00530">
    <property type="entry name" value="HTH_XRE"/>
    <property type="match status" value="1"/>
</dbReference>
<feature type="compositionally biased region" description="Low complexity" evidence="1">
    <location>
        <begin position="260"/>
        <end position="278"/>
    </location>
</feature>
<dbReference type="OrthoDB" id="9790252at2"/>
<feature type="compositionally biased region" description="Polar residues" evidence="1">
    <location>
        <begin position="288"/>
        <end position="299"/>
    </location>
</feature>
<dbReference type="Pfam" id="PF13464">
    <property type="entry name" value="RodZ_C"/>
    <property type="match status" value="1"/>
</dbReference>
<feature type="compositionally biased region" description="Low complexity" evidence="1">
    <location>
        <begin position="300"/>
        <end position="354"/>
    </location>
</feature>
<evidence type="ECO:0000313" key="4">
    <source>
        <dbReference type="EMBL" id="MXO73230.1"/>
    </source>
</evidence>
<organism evidence="4 5">
    <name type="scientific">Alteraurantiacibacter buctensis</name>
    <dbReference type="NCBI Taxonomy" id="1503981"/>
    <lineage>
        <taxon>Bacteria</taxon>
        <taxon>Pseudomonadati</taxon>
        <taxon>Pseudomonadota</taxon>
        <taxon>Alphaproteobacteria</taxon>
        <taxon>Sphingomonadales</taxon>
        <taxon>Erythrobacteraceae</taxon>
        <taxon>Alteraurantiacibacter</taxon>
    </lineage>
</organism>
<dbReference type="InterPro" id="IPR025194">
    <property type="entry name" value="RodZ-like_C"/>
</dbReference>
<dbReference type="InterPro" id="IPR001387">
    <property type="entry name" value="Cro/C1-type_HTH"/>
</dbReference>
<dbReference type="AlphaFoldDB" id="A0A844Z249"/>
<reference evidence="4 5" key="1">
    <citation type="submission" date="2019-12" db="EMBL/GenBank/DDBJ databases">
        <title>Genomic-based taxomic classification of the family Erythrobacteraceae.</title>
        <authorList>
            <person name="Xu L."/>
        </authorList>
    </citation>
    <scope>NUCLEOTIDE SEQUENCE [LARGE SCALE GENOMIC DNA]</scope>
    <source>
        <strain evidence="4 5">M0322</strain>
    </source>
</reference>
<keyword evidence="2" id="KW-1133">Transmembrane helix</keyword>
<dbReference type="GO" id="GO:0003677">
    <property type="term" value="F:DNA binding"/>
    <property type="evidence" value="ECO:0007669"/>
    <property type="project" value="InterPro"/>
</dbReference>
<evidence type="ECO:0000256" key="1">
    <source>
        <dbReference type="SAM" id="MobiDB-lite"/>
    </source>
</evidence>
<dbReference type="Pfam" id="PF13413">
    <property type="entry name" value="HTH_25"/>
    <property type="match status" value="1"/>
</dbReference>
<dbReference type="SUPFAM" id="SSF47413">
    <property type="entry name" value="lambda repressor-like DNA-binding domains"/>
    <property type="match status" value="1"/>
</dbReference>
<feature type="transmembrane region" description="Helical" evidence="2">
    <location>
        <begin position="115"/>
        <end position="134"/>
    </location>
</feature>
<keyword evidence="5" id="KW-1185">Reference proteome</keyword>
<keyword evidence="2" id="KW-0812">Transmembrane</keyword>
<protein>
    <submittedName>
        <fullName evidence="4">DUF4115 domain-containing protein</fullName>
    </submittedName>
</protein>
<dbReference type="Proteomes" id="UP000466966">
    <property type="component" value="Unassembled WGS sequence"/>
</dbReference>
<dbReference type="PANTHER" id="PTHR34475:SF1">
    <property type="entry name" value="CYTOSKELETON PROTEIN RODZ"/>
    <property type="match status" value="1"/>
</dbReference>
<dbReference type="PANTHER" id="PTHR34475">
    <property type="match status" value="1"/>
</dbReference>
<sequence length="354" mass="36561">MTDQIEMPEEFTAPRGAGPQLRYARERLGLSIGDIAARTKISQRHVEDLETGNYAAFTSRTYAIGFARTVAKAVGLDGEAIAAQVRGELNALQPAARTTSSYEPSDPARVPSQSLVWFSLLALGLLLAGLFFAYRTLFSPAAELPSLIEQQEAEEASARASAAATPAAAATGGPVTFTATDERVWVSFYDADGLRLLEKELARGESFTVPAEANGPMLRTARPEALSITIGGRAVPPLATEMMTLRDVKVDAASLLARSAPQPSASASPSGGPTPAAGNVVAPARTVPLSQNQPSRLLNSPQRSARPAAIRSSAPVAAQDAAAANSASAEAAAAEPAVPEPEAAPAAEPAPAAE</sequence>
<evidence type="ECO:0000313" key="5">
    <source>
        <dbReference type="Proteomes" id="UP000466966"/>
    </source>
</evidence>
<name>A0A844Z249_9SPHN</name>
<feature type="domain" description="HTH cro/C1-type" evidence="3">
    <location>
        <begin position="20"/>
        <end position="81"/>
    </location>
</feature>
<dbReference type="CDD" id="cd00093">
    <property type="entry name" value="HTH_XRE"/>
    <property type="match status" value="1"/>
</dbReference>
<dbReference type="RefSeq" id="WP_160773160.1">
    <property type="nucleotide sequence ID" value="NZ_WTYV01000008.1"/>
</dbReference>